<evidence type="ECO:0000256" key="1">
    <source>
        <dbReference type="ARBA" id="ARBA00008007"/>
    </source>
</evidence>
<name>A0AA44YX50_XANCM</name>
<dbReference type="InterPro" id="IPR029057">
    <property type="entry name" value="PRTase-like"/>
</dbReference>
<dbReference type="InterPro" id="IPR000836">
    <property type="entry name" value="PRTase_dom"/>
</dbReference>
<gene>
    <name evidence="3" type="ORF">C7T86_23540</name>
</gene>
<dbReference type="RefSeq" id="WP_033836498.1">
    <property type="nucleotide sequence ID" value="NZ_CP013004.1"/>
</dbReference>
<dbReference type="Gene3D" id="3.40.50.2020">
    <property type="match status" value="1"/>
</dbReference>
<sequence>MVTIHPQKIEGHFRAGVALDLHTTSSTPTGYNEAGHLQFDTARPEIAELLYQLKYHGNQEAANGIIEAAAAYLQQHRAHFDLMIPVPPSSARAVQPVLILASGIGAAVGLPVVECIVTTRATTQLKGVTDPDERMKLVNGLYAVDPAHTAGKNILLFDDLFRSGTTMNAITDVLLKQGNAKSVFALTITKTRRNR</sequence>
<dbReference type="PANTHER" id="PTHR47505:SF1">
    <property type="entry name" value="DNA UTILIZATION PROTEIN YHGH"/>
    <property type="match status" value="1"/>
</dbReference>
<proteinExistence type="inferred from homology"/>
<evidence type="ECO:0000259" key="2">
    <source>
        <dbReference type="Pfam" id="PF00156"/>
    </source>
</evidence>
<dbReference type="SUPFAM" id="SSF53271">
    <property type="entry name" value="PRTase-like"/>
    <property type="match status" value="1"/>
</dbReference>
<evidence type="ECO:0000313" key="4">
    <source>
        <dbReference type="Proteomes" id="UP000251513"/>
    </source>
</evidence>
<dbReference type="InterPro" id="IPR051910">
    <property type="entry name" value="ComF/GntX_DNA_util-trans"/>
</dbReference>
<dbReference type="Proteomes" id="UP000251513">
    <property type="component" value="Unassembled WGS sequence"/>
</dbReference>
<evidence type="ECO:0000313" key="3">
    <source>
        <dbReference type="EMBL" id="PUE89562.1"/>
    </source>
</evidence>
<dbReference type="Pfam" id="PF00156">
    <property type="entry name" value="Pribosyltran"/>
    <property type="match status" value="1"/>
</dbReference>
<comment type="similarity">
    <text evidence="1">Belongs to the ComF/GntX family.</text>
</comment>
<comment type="caution">
    <text evidence="3">The sequence shown here is derived from an EMBL/GenBank/DDBJ whole genome shotgun (WGS) entry which is preliminary data.</text>
</comment>
<dbReference type="EMBL" id="PYJH01000101">
    <property type="protein sequence ID" value="PUE89562.1"/>
    <property type="molecule type" value="Genomic_DNA"/>
</dbReference>
<protein>
    <submittedName>
        <fullName evidence="3">ComF family protein</fullName>
    </submittedName>
</protein>
<dbReference type="CDD" id="cd06223">
    <property type="entry name" value="PRTases_typeI"/>
    <property type="match status" value="1"/>
</dbReference>
<feature type="domain" description="Phosphoribosyltransferase" evidence="2">
    <location>
        <begin position="55"/>
        <end position="187"/>
    </location>
</feature>
<dbReference type="PANTHER" id="PTHR47505">
    <property type="entry name" value="DNA UTILIZATION PROTEIN YHGH"/>
    <property type="match status" value="1"/>
</dbReference>
<organism evidence="3 4">
    <name type="scientific">Xanthomonas campestris pv. malvacearum</name>
    <dbReference type="NCBI Taxonomy" id="86040"/>
    <lineage>
        <taxon>Bacteria</taxon>
        <taxon>Pseudomonadati</taxon>
        <taxon>Pseudomonadota</taxon>
        <taxon>Gammaproteobacteria</taxon>
        <taxon>Lysobacterales</taxon>
        <taxon>Lysobacteraceae</taxon>
        <taxon>Xanthomonas</taxon>
    </lineage>
</organism>
<reference evidence="3 4" key="1">
    <citation type="submission" date="2018-03" db="EMBL/GenBank/DDBJ databases">
        <title>Sequencing of reference strains of Xanthomonas.</title>
        <authorList>
            <person name="Studholme D.J."/>
            <person name="Vicente J."/>
            <person name="Sarris P."/>
        </authorList>
    </citation>
    <scope>NUCLEOTIDE SEQUENCE [LARGE SCALE GENOMIC DNA]</scope>
    <source>
        <strain evidence="3 4">WHRI 5232</strain>
    </source>
</reference>
<dbReference type="AlphaFoldDB" id="A0AA44YX50"/>
<accession>A0AA44YX50</accession>